<protein>
    <submittedName>
        <fullName evidence="1">Uncharacterized protein</fullName>
    </submittedName>
</protein>
<proteinExistence type="predicted"/>
<accession>A0A9P5TL61</accession>
<name>A0A9P5TL61_GYMJU</name>
<sequence length="159" mass="18620">MINHACWICKTYECNCLRDLGHSSSSVKEVNKHLNSRHISYVRQGRRLIFSLKLKNQNLRPLYKPHFSVSLVESNTEESHIRKARRRFYHRIFNIPIGSPEENPGSCLEIVLDKNAIIEIEELTGKWFIAEIAVKQGLWKEMKGFTPVFIHDERLALFN</sequence>
<comment type="caution">
    <text evidence="1">The sequence shown here is derived from an EMBL/GenBank/DDBJ whole genome shotgun (WGS) entry which is preliminary data.</text>
</comment>
<organism evidence="1 2">
    <name type="scientific">Gymnopilus junonius</name>
    <name type="common">Spectacular rustgill mushroom</name>
    <name type="synonym">Gymnopilus spectabilis subsp. junonius</name>
    <dbReference type="NCBI Taxonomy" id="109634"/>
    <lineage>
        <taxon>Eukaryota</taxon>
        <taxon>Fungi</taxon>
        <taxon>Dikarya</taxon>
        <taxon>Basidiomycota</taxon>
        <taxon>Agaricomycotina</taxon>
        <taxon>Agaricomycetes</taxon>
        <taxon>Agaricomycetidae</taxon>
        <taxon>Agaricales</taxon>
        <taxon>Agaricineae</taxon>
        <taxon>Hymenogastraceae</taxon>
        <taxon>Gymnopilus</taxon>
    </lineage>
</organism>
<dbReference type="EMBL" id="JADNYJ010000078">
    <property type="protein sequence ID" value="KAF8889759.1"/>
    <property type="molecule type" value="Genomic_DNA"/>
</dbReference>
<gene>
    <name evidence="1" type="ORF">CPB84DRAFT_1417657</name>
</gene>
<reference evidence="1" key="1">
    <citation type="submission" date="2020-11" db="EMBL/GenBank/DDBJ databases">
        <authorList>
            <consortium name="DOE Joint Genome Institute"/>
            <person name="Ahrendt S."/>
            <person name="Riley R."/>
            <person name="Andreopoulos W."/>
            <person name="LaButti K."/>
            <person name="Pangilinan J."/>
            <person name="Ruiz-duenas F.J."/>
            <person name="Barrasa J.M."/>
            <person name="Sanchez-Garcia M."/>
            <person name="Camarero S."/>
            <person name="Miyauchi S."/>
            <person name="Serrano A."/>
            <person name="Linde D."/>
            <person name="Babiker R."/>
            <person name="Drula E."/>
            <person name="Ayuso-Fernandez I."/>
            <person name="Pacheco R."/>
            <person name="Padilla G."/>
            <person name="Ferreira P."/>
            <person name="Barriuso J."/>
            <person name="Kellner H."/>
            <person name="Castanera R."/>
            <person name="Alfaro M."/>
            <person name="Ramirez L."/>
            <person name="Pisabarro A.G."/>
            <person name="Kuo A."/>
            <person name="Tritt A."/>
            <person name="Lipzen A."/>
            <person name="He G."/>
            <person name="Yan M."/>
            <person name="Ng V."/>
            <person name="Cullen D."/>
            <person name="Martin F."/>
            <person name="Rosso M.-N."/>
            <person name="Henrissat B."/>
            <person name="Hibbett D."/>
            <person name="Martinez A.T."/>
            <person name="Grigoriev I.V."/>
        </authorList>
    </citation>
    <scope>NUCLEOTIDE SEQUENCE</scope>
    <source>
        <strain evidence="1">AH 44721</strain>
    </source>
</reference>
<dbReference type="AlphaFoldDB" id="A0A9P5TL61"/>
<dbReference type="Proteomes" id="UP000724874">
    <property type="component" value="Unassembled WGS sequence"/>
</dbReference>
<keyword evidence="2" id="KW-1185">Reference proteome</keyword>
<evidence type="ECO:0000313" key="1">
    <source>
        <dbReference type="EMBL" id="KAF8889759.1"/>
    </source>
</evidence>
<evidence type="ECO:0000313" key="2">
    <source>
        <dbReference type="Proteomes" id="UP000724874"/>
    </source>
</evidence>